<evidence type="ECO:0000256" key="4">
    <source>
        <dbReference type="ARBA" id="ARBA00022692"/>
    </source>
</evidence>
<keyword evidence="5" id="KW-1133">Transmembrane helix</keyword>
<dbReference type="InterPro" id="IPR003439">
    <property type="entry name" value="ABC_transporter-like_ATP-bd"/>
</dbReference>
<reference evidence="8" key="2">
    <citation type="submission" date="2018-07" db="EMBL/GenBank/DDBJ databases">
        <authorList>
            <person name="Mckenzie S.K."/>
            <person name="Kronauer D.J.C."/>
        </authorList>
    </citation>
    <scope>NUCLEOTIDE SEQUENCE</scope>
    <source>
        <strain evidence="8">Clonal line C1</strain>
    </source>
</reference>
<dbReference type="InterPro" id="IPR050352">
    <property type="entry name" value="ABCG_transporters"/>
</dbReference>
<gene>
    <name evidence="8" type="ORF">DMN91_006133</name>
</gene>
<dbReference type="OrthoDB" id="66620at2759"/>
<dbReference type="InterPro" id="IPR027417">
    <property type="entry name" value="P-loop_NTPase"/>
</dbReference>
<feature type="domain" description="ABC transporter" evidence="7">
    <location>
        <begin position="80"/>
        <end position="143"/>
    </location>
</feature>
<organism evidence="8">
    <name type="scientific">Ooceraea biroi</name>
    <name type="common">Clonal raider ant</name>
    <name type="synonym">Cerapachys biroi</name>
    <dbReference type="NCBI Taxonomy" id="2015173"/>
    <lineage>
        <taxon>Eukaryota</taxon>
        <taxon>Metazoa</taxon>
        <taxon>Ecdysozoa</taxon>
        <taxon>Arthropoda</taxon>
        <taxon>Hexapoda</taxon>
        <taxon>Insecta</taxon>
        <taxon>Pterygota</taxon>
        <taxon>Neoptera</taxon>
        <taxon>Endopterygota</taxon>
        <taxon>Hymenoptera</taxon>
        <taxon>Apocrita</taxon>
        <taxon>Aculeata</taxon>
        <taxon>Formicoidea</taxon>
        <taxon>Formicidae</taxon>
        <taxon>Dorylinae</taxon>
        <taxon>Ooceraea</taxon>
    </lineage>
</organism>
<dbReference type="AlphaFoldDB" id="A0A3L8DMW3"/>
<dbReference type="GO" id="GO:0005886">
    <property type="term" value="C:plasma membrane"/>
    <property type="evidence" value="ECO:0007669"/>
    <property type="project" value="TreeGrafter"/>
</dbReference>
<dbReference type="SUPFAM" id="SSF52540">
    <property type="entry name" value="P-loop containing nucleoside triphosphate hydrolases"/>
    <property type="match status" value="1"/>
</dbReference>
<name>A0A3L8DMW3_OOCBI</name>
<dbReference type="GO" id="GO:0042626">
    <property type="term" value="F:ATPase-coupled transmembrane transporter activity"/>
    <property type="evidence" value="ECO:0007669"/>
    <property type="project" value="TreeGrafter"/>
</dbReference>
<dbReference type="Pfam" id="PF00005">
    <property type="entry name" value="ABC_tran"/>
    <property type="match status" value="1"/>
</dbReference>
<keyword evidence="3" id="KW-0813">Transport</keyword>
<evidence type="ECO:0000256" key="6">
    <source>
        <dbReference type="ARBA" id="ARBA00023136"/>
    </source>
</evidence>
<evidence type="ECO:0000256" key="2">
    <source>
        <dbReference type="ARBA" id="ARBA00005814"/>
    </source>
</evidence>
<evidence type="ECO:0000259" key="7">
    <source>
        <dbReference type="Pfam" id="PF00005"/>
    </source>
</evidence>
<comment type="subcellular location">
    <subcellularLocation>
        <location evidence="1">Membrane</location>
        <topology evidence="1">Multi-pass membrane protein</topology>
    </subcellularLocation>
</comment>
<keyword evidence="6" id="KW-0472">Membrane</keyword>
<evidence type="ECO:0000256" key="1">
    <source>
        <dbReference type="ARBA" id="ARBA00004141"/>
    </source>
</evidence>
<dbReference type="PANTHER" id="PTHR48041:SF26">
    <property type="entry name" value="FI22810P1"/>
    <property type="match status" value="1"/>
</dbReference>
<reference evidence="8" key="1">
    <citation type="journal article" date="2018" name="Genome Res.">
        <title>The genomic architecture and molecular evolution of ant odorant receptors.</title>
        <authorList>
            <person name="McKenzie S.K."/>
            <person name="Kronauer D.J.C."/>
        </authorList>
    </citation>
    <scope>NUCLEOTIDE SEQUENCE [LARGE SCALE GENOMIC DNA]</scope>
    <source>
        <strain evidence="8">Clonal line C1</strain>
    </source>
</reference>
<evidence type="ECO:0000256" key="5">
    <source>
        <dbReference type="ARBA" id="ARBA00022989"/>
    </source>
</evidence>
<sequence>MEVLKLEVKKYGRNEAINRQEVDAPAMCNWIDLDRSLPEDVDQDATSITRGNGKESINIIFENITYTVNLGFRKGKKEILHGINRRLPSKQLIALMGPSGTGKSTLFDVLSGFRVTGVDGTIFVNGHVRNLNSFRKKTGLQKSKENPTEEK</sequence>
<proteinExistence type="inferred from homology"/>
<dbReference type="Gene3D" id="3.40.50.300">
    <property type="entry name" value="P-loop containing nucleotide triphosphate hydrolases"/>
    <property type="match status" value="1"/>
</dbReference>
<keyword evidence="4" id="KW-0812">Transmembrane</keyword>
<evidence type="ECO:0000256" key="3">
    <source>
        <dbReference type="ARBA" id="ARBA00022448"/>
    </source>
</evidence>
<evidence type="ECO:0000313" key="8">
    <source>
        <dbReference type="EMBL" id="RLU21757.1"/>
    </source>
</evidence>
<protein>
    <recommendedName>
        <fullName evidence="7">ABC transporter domain-containing protein</fullName>
    </recommendedName>
</protein>
<dbReference type="GO" id="GO:0016887">
    <property type="term" value="F:ATP hydrolysis activity"/>
    <property type="evidence" value="ECO:0007669"/>
    <property type="project" value="InterPro"/>
</dbReference>
<comment type="caution">
    <text evidence="8">The sequence shown here is derived from an EMBL/GenBank/DDBJ whole genome shotgun (WGS) entry which is preliminary data.</text>
</comment>
<dbReference type="Proteomes" id="UP000279307">
    <property type="component" value="Chromosome 6"/>
</dbReference>
<dbReference type="PANTHER" id="PTHR48041">
    <property type="entry name" value="ABC TRANSPORTER G FAMILY MEMBER 28"/>
    <property type="match status" value="1"/>
</dbReference>
<dbReference type="GO" id="GO:0005524">
    <property type="term" value="F:ATP binding"/>
    <property type="evidence" value="ECO:0007669"/>
    <property type="project" value="InterPro"/>
</dbReference>
<accession>A0A3L8DMW3</accession>
<dbReference type="EMBL" id="QOIP01000006">
    <property type="protein sequence ID" value="RLU21757.1"/>
    <property type="molecule type" value="Genomic_DNA"/>
</dbReference>
<comment type="similarity">
    <text evidence="2">Belongs to the ABC transporter superfamily. ABCG family. Eye pigment precursor importer (TC 3.A.1.204) subfamily.</text>
</comment>